<evidence type="ECO:0000313" key="2">
    <source>
        <dbReference type="EMBL" id="KIP03488.1"/>
    </source>
</evidence>
<keyword evidence="3" id="KW-1185">Reference proteome</keyword>
<feature type="compositionally biased region" description="Basic residues" evidence="1">
    <location>
        <begin position="136"/>
        <end position="164"/>
    </location>
</feature>
<proteinExistence type="predicted"/>
<accession>A0A0C3PDR8</accession>
<protein>
    <submittedName>
        <fullName evidence="2">Uncharacterized protein</fullName>
    </submittedName>
</protein>
<feature type="region of interest" description="Disordered" evidence="1">
    <location>
        <begin position="118"/>
        <end position="164"/>
    </location>
</feature>
<dbReference type="AlphaFoldDB" id="A0A0C3PDR8"/>
<reference evidence="2 3" key="1">
    <citation type="journal article" date="2014" name="PLoS Genet.">
        <title>Analysis of the Phlebiopsis gigantea genome, transcriptome and secretome provides insight into its pioneer colonization strategies of wood.</title>
        <authorList>
            <person name="Hori C."/>
            <person name="Ishida T."/>
            <person name="Igarashi K."/>
            <person name="Samejima M."/>
            <person name="Suzuki H."/>
            <person name="Master E."/>
            <person name="Ferreira P."/>
            <person name="Ruiz-Duenas F.J."/>
            <person name="Held B."/>
            <person name="Canessa P."/>
            <person name="Larrondo L.F."/>
            <person name="Schmoll M."/>
            <person name="Druzhinina I.S."/>
            <person name="Kubicek C.P."/>
            <person name="Gaskell J.A."/>
            <person name="Kersten P."/>
            <person name="St John F."/>
            <person name="Glasner J."/>
            <person name="Sabat G."/>
            <person name="Splinter BonDurant S."/>
            <person name="Syed K."/>
            <person name="Yadav J."/>
            <person name="Mgbeahuruike A.C."/>
            <person name="Kovalchuk A."/>
            <person name="Asiegbu F.O."/>
            <person name="Lackner G."/>
            <person name="Hoffmeister D."/>
            <person name="Rencoret J."/>
            <person name="Gutierrez A."/>
            <person name="Sun H."/>
            <person name="Lindquist E."/>
            <person name="Barry K."/>
            <person name="Riley R."/>
            <person name="Grigoriev I.V."/>
            <person name="Henrissat B."/>
            <person name="Kues U."/>
            <person name="Berka R.M."/>
            <person name="Martinez A.T."/>
            <person name="Covert S.F."/>
            <person name="Blanchette R.A."/>
            <person name="Cullen D."/>
        </authorList>
    </citation>
    <scope>NUCLEOTIDE SEQUENCE [LARGE SCALE GENOMIC DNA]</scope>
    <source>
        <strain evidence="2 3">11061_1 CR5-6</strain>
    </source>
</reference>
<name>A0A0C3PDR8_PHLG1</name>
<sequence length="164" mass="18238">MHTPRERRPSSRSCAALCAALNKNAPAVACARSNGSHKNRLHVQLDAARRVQHWCQCGTLNVRKPCSWAAAAGVRPPLSKWQALSLNALCNATAARLPNIFARPRQVMLQDTLRTDRGKIGWRRNPGNQPTDHSAHCHSKPHAARNSQPKRVRSPRRKPPCTPF</sequence>
<gene>
    <name evidence="2" type="ORF">PHLGIDRAFT_237210</name>
</gene>
<evidence type="ECO:0000256" key="1">
    <source>
        <dbReference type="SAM" id="MobiDB-lite"/>
    </source>
</evidence>
<dbReference type="Proteomes" id="UP000053257">
    <property type="component" value="Unassembled WGS sequence"/>
</dbReference>
<dbReference type="EMBL" id="KN840613">
    <property type="protein sequence ID" value="KIP03488.1"/>
    <property type="molecule type" value="Genomic_DNA"/>
</dbReference>
<dbReference type="HOGENOM" id="CLU_1619623_0_0_1"/>
<organism evidence="2 3">
    <name type="scientific">Phlebiopsis gigantea (strain 11061_1 CR5-6)</name>
    <name type="common">White-rot fungus</name>
    <name type="synonym">Peniophora gigantea</name>
    <dbReference type="NCBI Taxonomy" id="745531"/>
    <lineage>
        <taxon>Eukaryota</taxon>
        <taxon>Fungi</taxon>
        <taxon>Dikarya</taxon>
        <taxon>Basidiomycota</taxon>
        <taxon>Agaricomycotina</taxon>
        <taxon>Agaricomycetes</taxon>
        <taxon>Polyporales</taxon>
        <taxon>Phanerochaetaceae</taxon>
        <taxon>Phlebiopsis</taxon>
    </lineage>
</organism>
<evidence type="ECO:0000313" key="3">
    <source>
        <dbReference type="Proteomes" id="UP000053257"/>
    </source>
</evidence>